<accession>Q6K1R6</accession>
<dbReference type="Proteomes" id="UP000000763">
    <property type="component" value="Chromosome 2"/>
</dbReference>
<sequence>MAIDTSFDHETVTTLTPRKKRSPLMSSCPAIRRKQLSFRKFRAPNLKGSQCGILLILSPLVKFARHPISEKT</sequence>
<reference evidence="2" key="2">
    <citation type="journal article" date="2008" name="Nucleic Acids Res.">
        <title>The rice annotation project database (RAP-DB): 2008 update.</title>
        <authorList>
            <consortium name="The rice annotation project (RAP)"/>
        </authorList>
    </citation>
    <scope>GENOME REANNOTATION</scope>
    <source>
        <strain evidence="2">cv. Nipponbare</strain>
    </source>
</reference>
<evidence type="ECO:0000313" key="2">
    <source>
        <dbReference type="Proteomes" id="UP000000763"/>
    </source>
</evidence>
<dbReference type="EMBL" id="AP006523">
    <property type="protein sequence ID" value="BAD23786.1"/>
    <property type="molecule type" value="Genomic_DNA"/>
</dbReference>
<gene>
    <name evidence="1" type="primary">B1215B07.33</name>
</gene>
<proteinExistence type="predicted"/>
<reference evidence="2" key="1">
    <citation type="journal article" date="2005" name="Nature">
        <title>The map-based sequence of the rice genome.</title>
        <authorList>
            <consortium name="International rice genome sequencing project (IRGSP)"/>
            <person name="Matsumoto T."/>
            <person name="Wu J."/>
            <person name="Kanamori H."/>
            <person name="Katayose Y."/>
            <person name="Fujisawa M."/>
            <person name="Namiki N."/>
            <person name="Mizuno H."/>
            <person name="Yamamoto K."/>
            <person name="Antonio B.A."/>
            <person name="Baba T."/>
            <person name="Sakata K."/>
            <person name="Nagamura Y."/>
            <person name="Aoki H."/>
            <person name="Arikawa K."/>
            <person name="Arita K."/>
            <person name="Bito T."/>
            <person name="Chiden Y."/>
            <person name="Fujitsuka N."/>
            <person name="Fukunaka R."/>
            <person name="Hamada M."/>
            <person name="Harada C."/>
            <person name="Hayashi A."/>
            <person name="Hijishita S."/>
            <person name="Honda M."/>
            <person name="Hosokawa S."/>
            <person name="Ichikawa Y."/>
            <person name="Idonuma A."/>
            <person name="Iijima M."/>
            <person name="Ikeda M."/>
            <person name="Ikeno M."/>
            <person name="Ito K."/>
            <person name="Ito S."/>
            <person name="Ito T."/>
            <person name="Ito Y."/>
            <person name="Ito Y."/>
            <person name="Iwabuchi A."/>
            <person name="Kamiya K."/>
            <person name="Karasawa W."/>
            <person name="Kurita K."/>
            <person name="Katagiri S."/>
            <person name="Kikuta A."/>
            <person name="Kobayashi H."/>
            <person name="Kobayashi N."/>
            <person name="Machita K."/>
            <person name="Maehara T."/>
            <person name="Masukawa M."/>
            <person name="Mizubayashi T."/>
            <person name="Mukai Y."/>
            <person name="Nagasaki H."/>
            <person name="Nagata Y."/>
            <person name="Naito S."/>
            <person name="Nakashima M."/>
            <person name="Nakama Y."/>
            <person name="Nakamichi Y."/>
            <person name="Nakamura M."/>
            <person name="Meguro A."/>
            <person name="Negishi M."/>
            <person name="Ohta I."/>
            <person name="Ohta T."/>
            <person name="Okamoto M."/>
            <person name="Ono N."/>
            <person name="Saji S."/>
            <person name="Sakaguchi M."/>
            <person name="Sakai K."/>
            <person name="Shibata M."/>
            <person name="Shimokawa T."/>
            <person name="Song J."/>
            <person name="Takazaki Y."/>
            <person name="Terasawa K."/>
            <person name="Tsugane M."/>
            <person name="Tsuji K."/>
            <person name="Ueda S."/>
            <person name="Waki K."/>
            <person name="Yamagata H."/>
            <person name="Yamamoto M."/>
            <person name="Yamamoto S."/>
            <person name="Yamane H."/>
            <person name="Yoshiki S."/>
            <person name="Yoshihara R."/>
            <person name="Yukawa K."/>
            <person name="Zhong H."/>
            <person name="Yano M."/>
            <person name="Yuan Q."/>
            <person name="Ouyang S."/>
            <person name="Liu J."/>
            <person name="Jones K.M."/>
            <person name="Gansberger K."/>
            <person name="Moffat K."/>
            <person name="Hill J."/>
            <person name="Bera J."/>
            <person name="Fadrosh D."/>
            <person name="Jin S."/>
            <person name="Johri S."/>
            <person name="Kim M."/>
            <person name="Overton L."/>
            <person name="Reardon M."/>
            <person name="Tsitrin T."/>
            <person name="Vuong H."/>
            <person name="Weaver B."/>
            <person name="Ciecko A."/>
            <person name="Tallon L."/>
            <person name="Jackson J."/>
            <person name="Pai G."/>
            <person name="Aken S.V."/>
            <person name="Utterback T."/>
            <person name="Reidmuller S."/>
            <person name="Feldblyum T."/>
            <person name="Hsiao J."/>
            <person name="Zismann V."/>
            <person name="Iobst S."/>
            <person name="de Vazeille A.R."/>
            <person name="Buell C.R."/>
            <person name="Ying K."/>
            <person name="Li Y."/>
            <person name="Lu T."/>
            <person name="Huang Y."/>
            <person name="Zhao Q."/>
            <person name="Feng Q."/>
            <person name="Zhang L."/>
            <person name="Zhu J."/>
            <person name="Weng Q."/>
            <person name="Mu J."/>
            <person name="Lu Y."/>
            <person name="Fan D."/>
            <person name="Liu Y."/>
            <person name="Guan J."/>
            <person name="Zhang Y."/>
            <person name="Yu S."/>
            <person name="Liu X."/>
            <person name="Zhang Y."/>
            <person name="Hong G."/>
            <person name="Han B."/>
            <person name="Choisne N."/>
            <person name="Demange N."/>
            <person name="Orjeda G."/>
            <person name="Samain S."/>
            <person name="Cattolico L."/>
            <person name="Pelletier E."/>
            <person name="Couloux A."/>
            <person name="Segurens B."/>
            <person name="Wincker P."/>
            <person name="D'Hont A."/>
            <person name="Scarpelli C."/>
            <person name="Weissenbach J."/>
            <person name="Salanoubat M."/>
            <person name="Quetier F."/>
            <person name="Yu Y."/>
            <person name="Kim H.R."/>
            <person name="Rambo T."/>
            <person name="Currie J."/>
            <person name="Collura K."/>
            <person name="Luo M."/>
            <person name="Yang T."/>
            <person name="Ammiraju J.S.S."/>
            <person name="Engler F."/>
            <person name="Soderlund C."/>
            <person name="Wing R.A."/>
            <person name="Palmer L.E."/>
            <person name="de la Bastide M."/>
            <person name="Spiegel L."/>
            <person name="Nascimento L."/>
            <person name="Zutavern T."/>
            <person name="O'Shaughnessy A."/>
            <person name="Dike S."/>
            <person name="Dedhia N."/>
            <person name="Preston R."/>
            <person name="Balija V."/>
            <person name="McCombie W.R."/>
            <person name="Chow T."/>
            <person name="Chen H."/>
            <person name="Chung M."/>
            <person name="Chen C."/>
            <person name="Shaw J."/>
            <person name="Wu H."/>
            <person name="Hsiao K."/>
            <person name="Chao Y."/>
            <person name="Chu M."/>
            <person name="Cheng C."/>
            <person name="Hour A."/>
            <person name="Lee P."/>
            <person name="Lin S."/>
            <person name="Lin Y."/>
            <person name="Liou J."/>
            <person name="Liu S."/>
            <person name="Hsing Y."/>
            <person name="Raghuvanshi S."/>
            <person name="Mohanty A."/>
            <person name="Bharti A.K."/>
            <person name="Gaur A."/>
            <person name="Gupta V."/>
            <person name="Kumar D."/>
            <person name="Ravi V."/>
            <person name="Vij S."/>
            <person name="Kapur A."/>
            <person name="Khurana P."/>
            <person name="Khurana P."/>
            <person name="Khurana J.P."/>
            <person name="Tyagi A.K."/>
            <person name="Gaikwad K."/>
            <person name="Singh A."/>
            <person name="Dalal V."/>
            <person name="Srivastava S."/>
            <person name="Dixit A."/>
            <person name="Pal A.K."/>
            <person name="Ghazi I.A."/>
            <person name="Yadav M."/>
            <person name="Pandit A."/>
            <person name="Bhargava A."/>
            <person name="Sureshbabu K."/>
            <person name="Batra K."/>
            <person name="Sharma T.R."/>
            <person name="Mohapatra T."/>
            <person name="Singh N.K."/>
            <person name="Messing J."/>
            <person name="Nelson A.B."/>
            <person name="Fuks G."/>
            <person name="Kavchok S."/>
            <person name="Keizer G."/>
            <person name="Linton E."/>
            <person name="Llaca V."/>
            <person name="Song R."/>
            <person name="Tanyolac B."/>
            <person name="Young S."/>
            <person name="Ho-Il K."/>
            <person name="Hahn J.H."/>
            <person name="Sangsakoo G."/>
            <person name="Vanavichit A."/>
            <person name="de Mattos Luiz.A.T."/>
            <person name="Zimmer P.D."/>
            <person name="Malone G."/>
            <person name="Dellagostin O."/>
            <person name="de Oliveira A.C."/>
            <person name="Bevan M."/>
            <person name="Bancroft I."/>
            <person name="Minx P."/>
            <person name="Cordum H."/>
            <person name="Wilson R."/>
            <person name="Cheng Z."/>
            <person name="Jin W."/>
            <person name="Jiang J."/>
            <person name="Leong S.A."/>
            <person name="Iwama H."/>
            <person name="Gojobori T."/>
            <person name="Itoh T."/>
            <person name="Niimura Y."/>
            <person name="Fujii Y."/>
            <person name="Habara T."/>
            <person name="Sakai H."/>
            <person name="Sato Y."/>
            <person name="Wilson G."/>
            <person name="Kumar K."/>
            <person name="McCouch S."/>
            <person name="Juretic N."/>
            <person name="Hoen D."/>
            <person name="Wright S."/>
            <person name="Bruskiewich R."/>
            <person name="Bureau T."/>
            <person name="Miyao A."/>
            <person name="Hirochika H."/>
            <person name="Nishikawa T."/>
            <person name="Kadowaki K."/>
            <person name="Sugiura M."/>
            <person name="Burr B."/>
            <person name="Sasaki T."/>
        </authorList>
    </citation>
    <scope>NUCLEOTIDE SEQUENCE [LARGE SCALE GENOMIC DNA]</scope>
    <source>
        <strain evidence="2">cv. Nipponbare</strain>
    </source>
</reference>
<name>Q6K1R6_ORYSJ</name>
<dbReference type="AlphaFoldDB" id="Q6K1R6"/>
<organism evidence="1 2">
    <name type="scientific">Oryza sativa subsp. japonica</name>
    <name type="common">Rice</name>
    <dbReference type="NCBI Taxonomy" id="39947"/>
    <lineage>
        <taxon>Eukaryota</taxon>
        <taxon>Viridiplantae</taxon>
        <taxon>Streptophyta</taxon>
        <taxon>Embryophyta</taxon>
        <taxon>Tracheophyta</taxon>
        <taxon>Spermatophyta</taxon>
        <taxon>Magnoliopsida</taxon>
        <taxon>Liliopsida</taxon>
        <taxon>Poales</taxon>
        <taxon>Poaceae</taxon>
        <taxon>BOP clade</taxon>
        <taxon>Oryzoideae</taxon>
        <taxon>Oryzeae</taxon>
        <taxon>Oryzinae</taxon>
        <taxon>Oryza</taxon>
        <taxon>Oryza sativa</taxon>
    </lineage>
</organism>
<protein>
    <submittedName>
        <fullName evidence="1">Uncharacterized protein</fullName>
    </submittedName>
</protein>
<evidence type="ECO:0000313" key="1">
    <source>
        <dbReference type="EMBL" id="BAD23786.1"/>
    </source>
</evidence>